<organism evidence="2 3">
    <name type="scientific">Corchorus olitorius</name>
    <dbReference type="NCBI Taxonomy" id="93759"/>
    <lineage>
        <taxon>Eukaryota</taxon>
        <taxon>Viridiplantae</taxon>
        <taxon>Streptophyta</taxon>
        <taxon>Embryophyta</taxon>
        <taxon>Tracheophyta</taxon>
        <taxon>Spermatophyta</taxon>
        <taxon>Magnoliopsida</taxon>
        <taxon>eudicotyledons</taxon>
        <taxon>Gunneridae</taxon>
        <taxon>Pentapetalae</taxon>
        <taxon>rosids</taxon>
        <taxon>malvids</taxon>
        <taxon>Malvales</taxon>
        <taxon>Malvaceae</taxon>
        <taxon>Grewioideae</taxon>
        <taxon>Apeibeae</taxon>
        <taxon>Corchorus</taxon>
    </lineage>
</organism>
<gene>
    <name evidence="2" type="ORF">COLO4_31378</name>
</gene>
<keyword evidence="3" id="KW-1185">Reference proteome</keyword>
<reference evidence="3" key="1">
    <citation type="submission" date="2013-09" db="EMBL/GenBank/DDBJ databases">
        <title>Corchorus olitorius genome sequencing.</title>
        <authorList>
            <person name="Alam M."/>
            <person name="Haque M.S."/>
            <person name="Islam M.S."/>
            <person name="Emdad E.M."/>
            <person name="Islam M.M."/>
            <person name="Ahmed B."/>
            <person name="Halim A."/>
            <person name="Hossen Q.M.M."/>
            <person name="Hossain M.Z."/>
            <person name="Ahmed R."/>
            <person name="Khan M.M."/>
            <person name="Islam R."/>
            <person name="Rashid M.M."/>
            <person name="Khan S.A."/>
            <person name="Rahman M.S."/>
            <person name="Alam M."/>
            <person name="Yahiya A.S."/>
            <person name="Khan M.S."/>
            <person name="Azam M.S."/>
            <person name="Haque T."/>
            <person name="Lashkar M.Z.H."/>
            <person name="Akhand A.I."/>
            <person name="Morshed G."/>
            <person name="Roy S."/>
            <person name="Uddin K.S."/>
            <person name="Rabeya T."/>
            <person name="Hossain A.S."/>
            <person name="Chowdhury A."/>
            <person name="Snigdha A.R."/>
            <person name="Mortoza M.S."/>
            <person name="Matin S.A."/>
            <person name="Hoque S.M.E."/>
            <person name="Islam M.K."/>
            <person name="Roy D.K."/>
            <person name="Haider R."/>
            <person name="Moosa M.M."/>
            <person name="Elias S.M."/>
            <person name="Hasan A.M."/>
            <person name="Jahan S."/>
            <person name="Shafiuddin M."/>
            <person name="Mahmood N."/>
            <person name="Shommy N.S."/>
        </authorList>
    </citation>
    <scope>NUCLEOTIDE SEQUENCE [LARGE SCALE GENOMIC DNA]</scope>
    <source>
        <strain evidence="3">cv. O-4</strain>
    </source>
</reference>
<dbReference type="AlphaFoldDB" id="A0A1R3H4N5"/>
<feature type="compositionally biased region" description="Basic and acidic residues" evidence="1">
    <location>
        <begin position="105"/>
        <end position="115"/>
    </location>
</feature>
<feature type="region of interest" description="Disordered" evidence="1">
    <location>
        <begin position="65"/>
        <end position="115"/>
    </location>
</feature>
<sequence length="282" mass="31904">MRESAEASSVSVSIAILVTVDALVNHYNRTDTDSRDYELVSPFPYEIPEEALLFANDKLIRKVPRPNGELHEETSSNISRQSGEGDDSDKKLNKPMGEGGGVGPERTDTKRLKENKGFTPIEALADVLLRNQLWNEQVPRNLYPKADSRNGGIVTADRYFASHLEMINPQSKQETTDEMLELLKSPYPESRRSGLLRCGSDCYCSYVHCKDDFDGLRPLTDIGMESSEMIMGIVLGALHSELVYLQYWWRNFVAFSVPQKETQKSVLGGYRLFFKQIKAEVR</sequence>
<dbReference type="Proteomes" id="UP000187203">
    <property type="component" value="Unassembled WGS sequence"/>
</dbReference>
<comment type="caution">
    <text evidence="2">The sequence shown here is derived from an EMBL/GenBank/DDBJ whole genome shotgun (WGS) entry which is preliminary data.</text>
</comment>
<dbReference type="EMBL" id="AWUE01020852">
    <property type="protein sequence ID" value="OMO65230.1"/>
    <property type="molecule type" value="Genomic_DNA"/>
</dbReference>
<accession>A0A1R3H4N5</accession>
<protein>
    <submittedName>
        <fullName evidence="2">Uncharacterized protein</fullName>
    </submittedName>
</protein>
<evidence type="ECO:0000313" key="2">
    <source>
        <dbReference type="EMBL" id="OMO65230.1"/>
    </source>
</evidence>
<name>A0A1R3H4N5_9ROSI</name>
<proteinExistence type="predicted"/>
<evidence type="ECO:0000256" key="1">
    <source>
        <dbReference type="SAM" id="MobiDB-lite"/>
    </source>
</evidence>
<evidence type="ECO:0000313" key="3">
    <source>
        <dbReference type="Proteomes" id="UP000187203"/>
    </source>
</evidence>